<dbReference type="UCSC" id="F16G10.2">
    <property type="organism name" value="c. elegans"/>
</dbReference>
<dbReference type="EMBL" id="BX284602">
    <property type="protein sequence ID" value="CCD69610.1"/>
    <property type="molecule type" value="Genomic_DNA"/>
</dbReference>
<evidence type="ECO:0000313" key="4">
    <source>
        <dbReference type="WormBase" id="F16G10.2"/>
    </source>
</evidence>
<dbReference type="RefSeq" id="NP_494259.2">
    <property type="nucleotide sequence ID" value="NM_061858.2"/>
</dbReference>
<dbReference type="InParanoid" id="O76590"/>
<dbReference type="PaxDb" id="6239-F16G10.2"/>
<dbReference type="KEGG" id="cel:CELE_F16G10.2"/>
<dbReference type="AGR" id="WB:WBGene00017517"/>
<dbReference type="PhylomeDB" id="O76590"/>
<sequence>MNTVTSCSLLLCLMVITESCMRTVPPDEAYIPVTMAPDECLDIKTSPCGDLESLFESKSIIHFRFSLSIIVFSLTPVEHVEKDGCEVLTCPDNQVFLALSSFDKSEVPRPSEVPETQSFQITSKLTGTDGESITDLLGIICDGDKWMITKYPIGFAAPPAGLIGADGSMDGKKSEVLKLACADISG</sequence>
<organism evidence="2 3">
    <name type="scientific">Caenorhabditis elegans</name>
    <dbReference type="NCBI Taxonomy" id="6239"/>
    <lineage>
        <taxon>Eukaryota</taxon>
        <taxon>Metazoa</taxon>
        <taxon>Ecdysozoa</taxon>
        <taxon>Nematoda</taxon>
        <taxon>Chromadorea</taxon>
        <taxon>Rhabditida</taxon>
        <taxon>Rhabditina</taxon>
        <taxon>Rhabditomorpha</taxon>
        <taxon>Rhabditoidea</taxon>
        <taxon>Rhabditidae</taxon>
        <taxon>Peloderinae</taxon>
        <taxon>Caenorhabditis</taxon>
    </lineage>
</organism>
<reference evidence="2 3" key="1">
    <citation type="journal article" date="1998" name="Science">
        <title>Genome sequence of the nematode C. elegans: a platform for investigating biology.</title>
        <authorList>
            <consortium name="The C. elegans sequencing consortium"/>
            <person name="Sulson J.E."/>
            <person name="Waterston R."/>
        </authorList>
    </citation>
    <scope>NUCLEOTIDE SEQUENCE [LARGE SCALE GENOMIC DNA]</scope>
    <source>
        <strain evidence="2 3">Bristol N2</strain>
    </source>
</reference>
<keyword evidence="3" id="KW-1185">Reference proteome</keyword>
<dbReference type="WormBase" id="F16G10.2">
    <property type="protein sequence ID" value="CE45944"/>
    <property type="gene ID" value="WBGene00017517"/>
</dbReference>
<accession>O76590</accession>
<dbReference type="GeneID" id="184577"/>
<gene>
    <name evidence="2" type="ORF">CELE_F16G10.2</name>
    <name evidence="2 4" type="ORF">F16G10.2</name>
</gene>
<dbReference type="FunCoup" id="O76590">
    <property type="interactions" value="173"/>
</dbReference>
<protein>
    <submittedName>
        <fullName evidence="2">DUF281 domain-containing protein</fullName>
    </submittedName>
</protein>
<keyword evidence="1" id="KW-0732">Signal</keyword>
<dbReference type="InterPro" id="IPR003326">
    <property type="entry name" value="TRA-1_regulated"/>
</dbReference>
<dbReference type="AlphaFoldDB" id="O76590"/>
<dbReference type="Proteomes" id="UP000001940">
    <property type="component" value="Chromosome II"/>
</dbReference>
<dbReference type="CTD" id="184577"/>
<proteinExistence type="predicted"/>
<dbReference type="Pfam" id="PF02343">
    <property type="entry name" value="TRA-1_regulated"/>
    <property type="match status" value="1"/>
</dbReference>
<dbReference type="OrthoDB" id="5908059at2759"/>
<feature type="chain" id="PRO_5004160596" evidence="1">
    <location>
        <begin position="20"/>
        <end position="186"/>
    </location>
</feature>
<dbReference type="Bgee" id="WBGene00017517">
    <property type="expression patterns" value="Expressed in adult organism"/>
</dbReference>
<dbReference type="HOGENOM" id="CLU_105165_0_0_1"/>
<name>O76590_CAEEL</name>
<evidence type="ECO:0000313" key="2">
    <source>
        <dbReference type="EMBL" id="CCD69610.1"/>
    </source>
</evidence>
<feature type="signal peptide" evidence="1">
    <location>
        <begin position="1"/>
        <end position="19"/>
    </location>
</feature>
<evidence type="ECO:0000256" key="1">
    <source>
        <dbReference type="SAM" id="SignalP"/>
    </source>
</evidence>
<evidence type="ECO:0000313" key="3">
    <source>
        <dbReference type="Proteomes" id="UP000001940"/>
    </source>
</evidence>